<feature type="domain" description="tRNA-guanine(15) transglycosylase-like" evidence="3">
    <location>
        <begin position="444"/>
        <end position="699"/>
    </location>
</feature>
<keyword evidence="1" id="KW-0819">tRNA processing</keyword>
<reference evidence="4" key="1">
    <citation type="submission" date="2016-09" db="EMBL/GenBank/DDBJ databases">
        <authorList>
            <consortium name="Pathogen Informatics"/>
            <person name="Sun Q."/>
            <person name="Inoue M."/>
        </authorList>
    </citation>
    <scope>NUCLEOTIDE SEQUENCE</scope>
</reference>
<sequence>MSDENNGILINKRENEKINEEQCNTTNSKCEEQCNTTNIKYEEQYNTTNSKCEEQYNTTNSKCEEQYNTSNNNYYEEPLGYNFLTEEDHANYNNFIKFCKDNFAYIDMKDINRVINKLREGPNKDYFCNYISSSDESDMDDNKKSNINVDYINDNEKHTNSHKKKKIKDYRKNLKLINIKKNKRARINLIVIKKKYLNDNNNDNSDNSDNNDNSDNSDNNYNNNHHSNSSERPEKNTIILSPIFMPVGTKCCIKGLTLEDVNDICDYIILSNTYHLSNIYDMSIFQYNKDINNLIKFPNAMLTDSGGFQMVSLSKRIKILEEGILFNNIYNSEVIKKNIKMCNVDDIIKRTCEEVGKDMCNSMVVHDNVTDETSGEVNKKIYGEVNKNISNEINKNYSDEINNNIYDEINNNIYDEINKNISTKTHDITNEHHPCDATKYLEAGEDILLSPEISIRLQNFIGSDIIMALDDVRSSLEENKNKIEEATHRTNRWLKRCIDIHKKKEEQSLFGIVQGGLHIDLRNISMDYILRQKLNGYAVGGLCGGEKKTKFIEIINHCSNEKNKKYNYLPTNKCRYIMGIGYIVDIIFCSLFGYDMYDCVYPSRTARFNTAVSFDGTIKLKQSKYKYDFSRLEKNCNCYVCLKYTKASLHFLISKRNTITNVLLTLHNIYFTLYMCHLMKVAIFSNKLDQFITTFLYNHFVIGVKNGNYKIPCPDDNENKMSNHHNININDINKTDTKGKNYEQATQNLNIKQKNMIEELKRNLPQWAMQALEYADIKLMF</sequence>
<dbReference type="Gene3D" id="3.20.20.105">
    <property type="entry name" value="Queuine tRNA-ribosyltransferase-like"/>
    <property type="match status" value="1"/>
</dbReference>
<name>A0ABY1ULP0_9APIC</name>
<feature type="compositionally biased region" description="Low complexity" evidence="2">
    <location>
        <begin position="200"/>
        <end position="227"/>
    </location>
</feature>
<organism evidence="4 5">
    <name type="scientific">Plasmodium gaboni</name>
    <dbReference type="NCBI Taxonomy" id="647221"/>
    <lineage>
        <taxon>Eukaryota</taxon>
        <taxon>Sar</taxon>
        <taxon>Alveolata</taxon>
        <taxon>Apicomplexa</taxon>
        <taxon>Aconoidasida</taxon>
        <taxon>Haemosporida</taxon>
        <taxon>Plasmodiidae</taxon>
        <taxon>Plasmodium</taxon>
        <taxon>Plasmodium (Laverania)</taxon>
    </lineage>
</organism>
<evidence type="ECO:0000256" key="1">
    <source>
        <dbReference type="ARBA" id="ARBA00022694"/>
    </source>
</evidence>
<dbReference type="InterPro" id="IPR002616">
    <property type="entry name" value="tRNA_ribo_trans-like"/>
</dbReference>
<gene>
    <name evidence="4" type="ORF">PGABG01_0715300</name>
</gene>
<dbReference type="SUPFAM" id="SSF51713">
    <property type="entry name" value="tRNA-guanine transglycosylase"/>
    <property type="match status" value="1"/>
</dbReference>
<dbReference type="PANTHER" id="PTHR46499:SF1">
    <property type="entry name" value="QUEUINE TRNA-RIBOSYLTRANSFERASE"/>
    <property type="match status" value="1"/>
</dbReference>
<keyword evidence="5" id="KW-1185">Reference proteome</keyword>
<accession>A0ABY1ULP0</accession>
<feature type="domain" description="tRNA-guanine(15) transglycosylase-like" evidence="3">
    <location>
        <begin position="238"/>
        <end position="334"/>
    </location>
</feature>
<evidence type="ECO:0000259" key="3">
    <source>
        <dbReference type="Pfam" id="PF01702"/>
    </source>
</evidence>
<dbReference type="NCBIfam" id="TIGR00449">
    <property type="entry name" value="tgt_general"/>
    <property type="match status" value="2"/>
</dbReference>
<dbReference type="InterPro" id="IPR036511">
    <property type="entry name" value="TGT-like_sf"/>
</dbReference>
<protein>
    <submittedName>
        <fullName evidence="4">Queuine tRNA-ribosyltransferase, putative</fullName>
    </submittedName>
</protein>
<dbReference type="PANTHER" id="PTHR46499">
    <property type="entry name" value="QUEUINE TRNA-RIBOSYLTRANSFERASE"/>
    <property type="match status" value="1"/>
</dbReference>
<dbReference type="Proteomes" id="UP000831156">
    <property type="component" value="Chromosome 7"/>
</dbReference>
<dbReference type="EMBL" id="LT969430">
    <property type="protein sequence ID" value="SOV12927.1"/>
    <property type="molecule type" value="Genomic_DNA"/>
</dbReference>
<feature type="region of interest" description="Disordered" evidence="2">
    <location>
        <begin position="200"/>
        <end position="233"/>
    </location>
</feature>
<dbReference type="InterPro" id="IPR050076">
    <property type="entry name" value="ArchSynthase1/Queuine_TRR"/>
</dbReference>
<dbReference type="Pfam" id="PF01702">
    <property type="entry name" value="TGT"/>
    <property type="match status" value="2"/>
</dbReference>
<evidence type="ECO:0000256" key="2">
    <source>
        <dbReference type="SAM" id="MobiDB-lite"/>
    </source>
</evidence>
<proteinExistence type="predicted"/>
<evidence type="ECO:0000313" key="5">
    <source>
        <dbReference type="Proteomes" id="UP000831156"/>
    </source>
</evidence>
<evidence type="ECO:0000313" key="4">
    <source>
        <dbReference type="EMBL" id="SOV12927.1"/>
    </source>
</evidence>